<comment type="caution">
    <text evidence="2">The sequence shown here is derived from an EMBL/GenBank/DDBJ whole genome shotgun (WGS) entry which is preliminary data.</text>
</comment>
<protein>
    <recommendedName>
        <fullName evidence="1">YaiO beta-barrel domain-containing protein</fullName>
    </recommendedName>
</protein>
<name>K1LK60_CECL9</name>
<reference evidence="2 3" key="1">
    <citation type="journal article" date="2012" name="J. Bacteriol.">
        <title>Draft Genome Sequence of Cecembia lonarensis Strain LW9T, Isolated from Lonar Lake, a Haloalkaline Lake in India.</title>
        <authorList>
            <person name="Shivaji S."/>
            <person name="Ara S."/>
            <person name="Singh A."/>
            <person name="Pinnaka A.K."/>
        </authorList>
    </citation>
    <scope>NUCLEOTIDE SEQUENCE [LARGE SCALE GENOMIC DNA]</scope>
    <source>
        <strain evidence="2 3">LW9</strain>
    </source>
</reference>
<accession>K1LK60</accession>
<organism evidence="2 3">
    <name type="scientific">Cecembia lonarensis (strain CCUG 58316 / KCTC 22772 / LW9)</name>
    <dbReference type="NCBI Taxonomy" id="1225176"/>
    <lineage>
        <taxon>Bacteria</taxon>
        <taxon>Pseudomonadati</taxon>
        <taxon>Bacteroidota</taxon>
        <taxon>Cytophagia</taxon>
        <taxon>Cytophagales</taxon>
        <taxon>Cyclobacteriaceae</taxon>
        <taxon>Cecembia</taxon>
    </lineage>
</organism>
<dbReference type="EMBL" id="AMGM01000006">
    <property type="protein sequence ID" value="EKB50723.1"/>
    <property type="molecule type" value="Genomic_DNA"/>
</dbReference>
<evidence type="ECO:0000259" key="1">
    <source>
        <dbReference type="Pfam" id="PF19413"/>
    </source>
</evidence>
<dbReference type="Pfam" id="PF19413">
    <property type="entry name" value="YaiO"/>
    <property type="match status" value="1"/>
</dbReference>
<dbReference type="AlphaFoldDB" id="K1LK60"/>
<dbReference type="Gene3D" id="1.25.40.10">
    <property type="entry name" value="Tetratricopeptide repeat domain"/>
    <property type="match status" value="1"/>
</dbReference>
<evidence type="ECO:0000313" key="3">
    <source>
        <dbReference type="Proteomes" id="UP000004478"/>
    </source>
</evidence>
<dbReference type="Proteomes" id="UP000004478">
    <property type="component" value="Unassembled WGS sequence"/>
</dbReference>
<feature type="domain" description="YaiO beta-barrel" evidence="1">
    <location>
        <begin position="171"/>
        <end position="351"/>
    </location>
</feature>
<dbReference type="SUPFAM" id="SSF48452">
    <property type="entry name" value="TPR-like"/>
    <property type="match status" value="1"/>
</dbReference>
<sequence>MAVVFVGNAGLKAQQIDTDSLLQVVIEKSKDKSKANEAIALGRLGIQVAPDYYDFHLLLGKVYKEVGFYDSARYFLNLVIENNPAYKDAFSIILPLELEQQQMEVGLRLSEMAIDNFPDEAKFYVFKHAFIQLERDERKEFDFLQSVIVQFPDQSNFRQRLNLLELRLDNDRIGTNYSLTGFDRDGVGPWHLIGMQYIRERRWGSLIGRINYANRLSAGSSIDSGLQYELESYFFTGRRSYSYAGLAYSPSLVFPEQRYGYSFYQNLDKGWEWEIGGRFTSVAPPEGRREFRSLIFGLSKYVGSWWINLRSFVQNEESQFFPAFTFTSRYYMNTRFDYFTILAGYGTSPDERPTLGQFENRIALDSWRIGAGYFRLFGEKFVSGIQATYNYQEFDPGRTQQEYEFSLMLQYKF</sequence>
<dbReference type="InterPro" id="IPR030887">
    <property type="entry name" value="Beta-barrel_YaiO"/>
</dbReference>
<dbReference type="NCBIfam" id="TIGR04390">
    <property type="entry name" value="OMP_YaiO_dom"/>
    <property type="match status" value="1"/>
</dbReference>
<keyword evidence="3" id="KW-1185">Reference proteome</keyword>
<evidence type="ECO:0000313" key="2">
    <source>
        <dbReference type="EMBL" id="EKB50723.1"/>
    </source>
</evidence>
<proteinExistence type="predicted"/>
<gene>
    <name evidence="2" type="ORF">B879_00703</name>
</gene>
<dbReference type="InterPro" id="IPR011990">
    <property type="entry name" value="TPR-like_helical_dom_sf"/>
</dbReference>